<name>A0AAW1NMU9_POPJA</name>
<proteinExistence type="predicted"/>
<protein>
    <submittedName>
        <fullName evidence="1">Uncharacterized protein</fullName>
    </submittedName>
</protein>
<accession>A0AAW1NMU9</accession>
<dbReference type="EMBL" id="JASPKY010000001">
    <property type="protein sequence ID" value="KAK9759272.1"/>
    <property type="molecule type" value="Genomic_DNA"/>
</dbReference>
<gene>
    <name evidence="1" type="ORF">QE152_g174</name>
</gene>
<dbReference type="AlphaFoldDB" id="A0AAW1NMU9"/>
<reference evidence="1 2" key="1">
    <citation type="journal article" date="2024" name="BMC Genomics">
        <title>De novo assembly and annotation of Popillia japonica's genome with initial clues to its potential as an invasive pest.</title>
        <authorList>
            <person name="Cucini C."/>
            <person name="Boschi S."/>
            <person name="Funari R."/>
            <person name="Cardaioli E."/>
            <person name="Iannotti N."/>
            <person name="Marturano G."/>
            <person name="Paoli F."/>
            <person name="Bruttini M."/>
            <person name="Carapelli A."/>
            <person name="Frati F."/>
            <person name="Nardi F."/>
        </authorList>
    </citation>
    <scope>NUCLEOTIDE SEQUENCE [LARGE SCALE GENOMIC DNA]</scope>
    <source>
        <strain evidence="1">DMR45628</strain>
    </source>
</reference>
<comment type="caution">
    <text evidence="1">The sequence shown here is derived from an EMBL/GenBank/DDBJ whole genome shotgun (WGS) entry which is preliminary data.</text>
</comment>
<organism evidence="1 2">
    <name type="scientific">Popillia japonica</name>
    <name type="common">Japanese beetle</name>
    <dbReference type="NCBI Taxonomy" id="7064"/>
    <lineage>
        <taxon>Eukaryota</taxon>
        <taxon>Metazoa</taxon>
        <taxon>Ecdysozoa</taxon>
        <taxon>Arthropoda</taxon>
        <taxon>Hexapoda</taxon>
        <taxon>Insecta</taxon>
        <taxon>Pterygota</taxon>
        <taxon>Neoptera</taxon>
        <taxon>Endopterygota</taxon>
        <taxon>Coleoptera</taxon>
        <taxon>Polyphaga</taxon>
        <taxon>Scarabaeiformia</taxon>
        <taxon>Scarabaeidae</taxon>
        <taxon>Rutelinae</taxon>
        <taxon>Popillia</taxon>
    </lineage>
</organism>
<sequence length="158" mass="18342">MGNEYLYLHFDADEEMFADDIEEVWRIRELTEAVLLTTKRKIAPISFQFQNKTITPTKAVKHLGVRFNRKIAPISFQFQNKTITPTKAVKHLGVRFNTKQSTSTRPPRRLKTFKALTKLMPNSTSTRPPRRLKTFKALTKLMPNIGGPRPSKREFWPA</sequence>
<evidence type="ECO:0000313" key="2">
    <source>
        <dbReference type="Proteomes" id="UP001458880"/>
    </source>
</evidence>
<keyword evidence="2" id="KW-1185">Reference proteome</keyword>
<evidence type="ECO:0000313" key="1">
    <source>
        <dbReference type="EMBL" id="KAK9759272.1"/>
    </source>
</evidence>
<dbReference type="Proteomes" id="UP001458880">
    <property type="component" value="Unassembled WGS sequence"/>
</dbReference>